<feature type="transmembrane region" description="Helical" evidence="1">
    <location>
        <begin position="15"/>
        <end position="34"/>
    </location>
</feature>
<organism evidence="2">
    <name type="scientific">hydrocarbon metagenome</name>
    <dbReference type="NCBI Taxonomy" id="938273"/>
    <lineage>
        <taxon>unclassified sequences</taxon>
        <taxon>metagenomes</taxon>
        <taxon>ecological metagenomes</taxon>
    </lineage>
</organism>
<proteinExistence type="predicted"/>
<keyword evidence="1" id="KW-0472">Membrane</keyword>
<sequence>MGMTNPWLPVKLPPLMAYILAPGIVQIGEIVYNLPEDREEKALATPAAFEFVVPVQENSKPAARAAMEALYRVVFD</sequence>
<evidence type="ECO:0000256" key="1">
    <source>
        <dbReference type="SAM" id="Phobius"/>
    </source>
</evidence>
<protein>
    <submittedName>
        <fullName evidence="2">Uncharacterized protein</fullName>
    </submittedName>
</protein>
<reference evidence="2" key="1">
    <citation type="journal article" date="2015" name="Proc. Natl. Acad. Sci. U.S.A.">
        <title>Networks of energetic and metabolic interactions define dynamics in microbial communities.</title>
        <authorList>
            <person name="Embree M."/>
            <person name="Liu J.K."/>
            <person name="Al-Bassam M.M."/>
            <person name="Zengler K."/>
        </authorList>
    </citation>
    <scope>NUCLEOTIDE SEQUENCE</scope>
</reference>
<accession>A0A0W8EZY5</accession>
<dbReference type="EMBL" id="LNQE01001696">
    <property type="protein sequence ID" value="KUG14141.1"/>
    <property type="molecule type" value="Genomic_DNA"/>
</dbReference>
<evidence type="ECO:0000313" key="2">
    <source>
        <dbReference type="EMBL" id="KUG14141.1"/>
    </source>
</evidence>
<keyword evidence="1" id="KW-0812">Transmembrane</keyword>
<name>A0A0W8EZY5_9ZZZZ</name>
<dbReference type="AlphaFoldDB" id="A0A0W8EZY5"/>
<gene>
    <name evidence="2" type="ORF">ASZ90_016218</name>
</gene>
<keyword evidence="1" id="KW-1133">Transmembrane helix</keyword>
<comment type="caution">
    <text evidence="2">The sequence shown here is derived from an EMBL/GenBank/DDBJ whole genome shotgun (WGS) entry which is preliminary data.</text>
</comment>